<dbReference type="EMBL" id="CP144700">
    <property type="protein sequence ID" value="WVZ23454.1"/>
    <property type="molecule type" value="Genomic_DNA"/>
</dbReference>
<feature type="region of interest" description="Disordered" evidence="3">
    <location>
        <begin position="352"/>
        <end position="381"/>
    </location>
</feature>
<feature type="compositionally biased region" description="Low complexity" evidence="3">
    <location>
        <begin position="502"/>
        <end position="513"/>
    </location>
</feature>
<dbReference type="Gene3D" id="3.30.30.10">
    <property type="entry name" value="Knottin, scorpion toxin-like"/>
    <property type="match status" value="1"/>
</dbReference>
<dbReference type="Pfam" id="PF00304">
    <property type="entry name" value="Gamma-thionin"/>
    <property type="match status" value="1"/>
</dbReference>
<proteinExistence type="predicted"/>
<dbReference type="Proteomes" id="UP001374535">
    <property type="component" value="Chromosome 1"/>
</dbReference>
<dbReference type="PROSITE" id="PS00940">
    <property type="entry name" value="GAMMA_THIONIN"/>
    <property type="match status" value="1"/>
</dbReference>
<reference evidence="5 6" key="1">
    <citation type="journal article" date="2023" name="Life. Sci Alliance">
        <title>Evolutionary insights into 3D genome organization and epigenetic landscape of Vigna mungo.</title>
        <authorList>
            <person name="Junaid A."/>
            <person name="Singh B."/>
            <person name="Bhatia S."/>
        </authorList>
    </citation>
    <scope>NUCLEOTIDE SEQUENCE [LARGE SCALE GENOMIC DNA]</scope>
    <source>
        <strain evidence="5">Urdbean</strain>
    </source>
</reference>
<evidence type="ECO:0000256" key="1">
    <source>
        <dbReference type="ARBA" id="ARBA00022529"/>
    </source>
</evidence>
<evidence type="ECO:0000259" key="4">
    <source>
        <dbReference type="Pfam" id="PF00304"/>
    </source>
</evidence>
<keyword evidence="6" id="KW-1185">Reference proteome</keyword>
<organism evidence="5 6">
    <name type="scientific">Vigna mungo</name>
    <name type="common">Black gram</name>
    <name type="synonym">Phaseolus mungo</name>
    <dbReference type="NCBI Taxonomy" id="3915"/>
    <lineage>
        <taxon>Eukaryota</taxon>
        <taxon>Viridiplantae</taxon>
        <taxon>Streptophyta</taxon>
        <taxon>Embryophyta</taxon>
        <taxon>Tracheophyta</taxon>
        <taxon>Spermatophyta</taxon>
        <taxon>Magnoliopsida</taxon>
        <taxon>eudicotyledons</taxon>
        <taxon>Gunneridae</taxon>
        <taxon>Pentapetalae</taxon>
        <taxon>rosids</taxon>
        <taxon>fabids</taxon>
        <taxon>Fabales</taxon>
        <taxon>Fabaceae</taxon>
        <taxon>Papilionoideae</taxon>
        <taxon>50 kb inversion clade</taxon>
        <taxon>NPAAA clade</taxon>
        <taxon>indigoferoid/millettioid clade</taxon>
        <taxon>Phaseoleae</taxon>
        <taxon>Vigna</taxon>
    </lineage>
</organism>
<evidence type="ECO:0000313" key="5">
    <source>
        <dbReference type="EMBL" id="WVZ23454.1"/>
    </source>
</evidence>
<accession>A0AAQ3S8Q3</accession>
<keyword evidence="1" id="KW-0929">Antimicrobial</keyword>
<feature type="domain" description="Knottins-like" evidence="4">
    <location>
        <begin position="53"/>
        <end position="86"/>
    </location>
</feature>
<dbReference type="GO" id="GO:0006952">
    <property type="term" value="P:defense response"/>
    <property type="evidence" value="ECO:0007669"/>
    <property type="project" value="InterPro"/>
</dbReference>
<feature type="region of interest" description="Disordered" evidence="3">
    <location>
        <begin position="496"/>
        <end position="541"/>
    </location>
</feature>
<feature type="compositionally biased region" description="Basic and acidic residues" evidence="3">
    <location>
        <begin position="357"/>
        <end position="381"/>
    </location>
</feature>
<sequence>MISTAATVEATVASASAARIINFHGYGEKSNSRVYAASPHNLCFCVKRTEARGCLTPSQSFKGLCISNENCKAVCSTEGFNSGKCEVSSTSQPPRHQWVLKRYLESVDDRDLKSKLGKEDRSSTLDNRNILAPIVGSRTRDHSRDVEIDAGNAGGNNNLEGRTCCGTKRTIDSAISGTTYAPIGENAQTGELERTRQDASSALAKTTCMTNTDQGCYHEGTIAIKENAPPDPDEHLRSFVNAMTFYSSSDLVWCKLSSKSNLPRLDEDQLICLTTKNHGRVARNGDRVHTHKGNVCLPEVTTKQGGIPVDGTLGTSNQYTPLNAPRANILEEALTPPRNIFPYASSGNLLPYASSLRDNRERERERERRISDSKEREKKKAIGKEDAGCMVRYFSRFSEPVLEEEGNKPTMLLTDDASDRRCLQLQAVTSGDCRNEREPVVVTIWGIFGEEEDPMYFSRKEGLCVLEWGWTAEVCLKLDGSKRMLSSISPNVSSFSLTKWQSSSPNTSSPSAPFRDSNRSGMDNTYLQPDSHDKTISTNIH</sequence>
<dbReference type="InterPro" id="IPR003614">
    <property type="entry name" value="Knottins"/>
</dbReference>
<evidence type="ECO:0000256" key="3">
    <source>
        <dbReference type="SAM" id="MobiDB-lite"/>
    </source>
</evidence>
<feature type="compositionally biased region" description="Polar residues" evidence="3">
    <location>
        <begin position="519"/>
        <end position="528"/>
    </location>
</feature>
<keyword evidence="2" id="KW-0295">Fungicide</keyword>
<evidence type="ECO:0000256" key="2">
    <source>
        <dbReference type="ARBA" id="ARBA00022577"/>
    </source>
</evidence>
<dbReference type="AlphaFoldDB" id="A0AAQ3S8Q3"/>
<evidence type="ECO:0000313" key="6">
    <source>
        <dbReference type="Proteomes" id="UP001374535"/>
    </source>
</evidence>
<dbReference type="InterPro" id="IPR008176">
    <property type="entry name" value="Defensin_plant"/>
</dbReference>
<dbReference type="SUPFAM" id="SSF57095">
    <property type="entry name" value="Scorpion toxin-like"/>
    <property type="match status" value="1"/>
</dbReference>
<name>A0AAQ3S8Q3_VIGMU</name>
<protein>
    <recommendedName>
        <fullName evidence="4">Knottins-like domain-containing protein</fullName>
    </recommendedName>
</protein>
<dbReference type="InterPro" id="IPR036574">
    <property type="entry name" value="Scorpion_toxin-like_sf"/>
</dbReference>
<gene>
    <name evidence="5" type="ORF">V8G54_001998</name>
</gene>